<sequence>MTSTPYEIYSGDMSNTHLVLKDETINTIMNADDEKLPPTYIVTTVSRKTPKQTLGWLINKIRGSKRDGGAELIVMKQHRSPQEDYVLHISATKLKFLEAAEEMEMMKEDSNRQMREFTMKQLDDFLPNGMNVEDLFNVADRQTIVRHELENIRALPEDNHIPGYPTLSLYEGQSILSVCRKNDIITKVYPLHDREHLKKLGQKWYISKKQPFVGL</sequence>
<evidence type="ECO:0000313" key="1">
    <source>
        <dbReference type="EMBL" id="KAL3281709.1"/>
    </source>
</evidence>
<evidence type="ECO:0000313" key="2">
    <source>
        <dbReference type="Proteomes" id="UP001516400"/>
    </source>
</evidence>
<dbReference type="AlphaFoldDB" id="A0ABD2NT69"/>
<name>A0ABD2NT69_9CUCU</name>
<gene>
    <name evidence="1" type="ORF">HHI36_004914</name>
</gene>
<accession>A0ABD2NT69</accession>
<proteinExistence type="predicted"/>
<reference evidence="1 2" key="1">
    <citation type="journal article" date="2021" name="BMC Biol.">
        <title>Horizontally acquired antibacterial genes associated with adaptive radiation of ladybird beetles.</title>
        <authorList>
            <person name="Li H.S."/>
            <person name="Tang X.F."/>
            <person name="Huang Y.H."/>
            <person name="Xu Z.Y."/>
            <person name="Chen M.L."/>
            <person name="Du X.Y."/>
            <person name="Qiu B.Y."/>
            <person name="Chen P.T."/>
            <person name="Zhang W."/>
            <person name="Slipinski A."/>
            <person name="Escalona H.E."/>
            <person name="Waterhouse R.M."/>
            <person name="Zwick A."/>
            <person name="Pang H."/>
        </authorList>
    </citation>
    <scope>NUCLEOTIDE SEQUENCE [LARGE SCALE GENOMIC DNA]</scope>
    <source>
        <strain evidence="1">SYSU2018</strain>
    </source>
</reference>
<dbReference type="Proteomes" id="UP001516400">
    <property type="component" value="Unassembled WGS sequence"/>
</dbReference>
<keyword evidence="2" id="KW-1185">Reference proteome</keyword>
<protein>
    <submittedName>
        <fullName evidence="1">Uncharacterized protein</fullName>
    </submittedName>
</protein>
<dbReference type="EMBL" id="JABFTP020000144">
    <property type="protein sequence ID" value="KAL3281709.1"/>
    <property type="molecule type" value="Genomic_DNA"/>
</dbReference>
<comment type="caution">
    <text evidence="1">The sequence shown here is derived from an EMBL/GenBank/DDBJ whole genome shotgun (WGS) entry which is preliminary data.</text>
</comment>
<organism evidence="1 2">
    <name type="scientific">Cryptolaemus montrouzieri</name>
    <dbReference type="NCBI Taxonomy" id="559131"/>
    <lineage>
        <taxon>Eukaryota</taxon>
        <taxon>Metazoa</taxon>
        <taxon>Ecdysozoa</taxon>
        <taxon>Arthropoda</taxon>
        <taxon>Hexapoda</taxon>
        <taxon>Insecta</taxon>
        <taxon>Pterygota</taxon>
        <taxon>Neoptera</taxon>
        <taxon>Endopterygota</taxon>
        <taxon>Coleoptera</taxon>
        <taxon>Polyphaga</taxon>
        <taxon>Cucujiformia</taxon>
        <taxon>Coccinelloidea</taxon>
        <taxon>Coccinellidae</taxon>
        <taxon>Scymninae</taxon>
        <taxon>Scymnini</taxon>
        <taxon>Cryptolaemus</taxon>
    </lineage>
</organism>